<reference evidence="1 2" key="1">
    <citation type="submission" date="2024-06" db="EMBL/GenBank/DDBJ databases">
        <title>Complete genome of Phlyctema vagabunda strain 19-DSS-EL-015.</title>
        <authorList>
            <person name="Fiorenzani C."/>
        </authorList>
    </citation>
    <scope>NUCLEOTIDE SEQUENCE [LARGE SCALE GENOMIC DNA]</scope>
    <source>
        <strain evidence="1 2">19-DSS-EL-015</strain>
    </source>
</reference>
<evidence type="ECO:0000313" key="1">
    <source>
        <dbReference type="EMBL" id="KAL3422275.1"/>
    </source>
</evidence>
<keyword evidence="2" id="KW-1185">Reference proteome</keyword>
<proteinExistence type="predicted"/>
<sequence length="376" mass="42402">MKPNLNKDFDVKPAFNHSFLTAAGSQNESLSWSLSQTAERQAGGSFFATCLPQSIITASDTTEGFYMSETGYIEELDDEGRPTGKMERKLVKTHNFSFAAQDDLWAKVWGKRTELPLLNYQEKWESLPEVPLFKNLYPSAGPLAGSVMSRSPTALHNIVRVKAASYMNSNPGSDTLGGNTACYFGIRRLTEGAFFDLAKLSQLNDTLDYRKSQIDLAVALCGDLDIEVSQDQQVDQFEQFEWSLLQYERRDGSRVDIESSKAAAEVLKRFDTIRGWLYDLEIFDSPLPGQGFHYNKPTVYLSAMLAESPLPVQQIRKKLEDLEQRKLRVGMNVAHSPAGVEILSQPKVKTLRGRLYETAGRLKHRMRSLSPQKRRN</sequence>
<dbReference type="EMBL" id="JBFCZG010000005">
    <property type="protein sequence ID" value="KAL3422275.1"/>
    <property type="molecule type" value="Genomic_DNA"/>
</dbReference>
<comment type="caution">
    <text evidence="1">The sequence shown here is derived from an EMBL/GenBank/DDBJ whole genome shotgun (WGS) entry which is preliminary data.</text>
</comment>
<protein>
    <submittedName>
        <fullName evidence="1">Uncharacterized protein</fullName>
    </submittedName>
</protein>
<evidence type="ECO:0000313" key="2">
    <source>
        <dbReference type="Proteomes" id="UP001629113"/>
    </source>
</evidence>
<dbReference type="Proteomes" id="UP001629113">
    <property type="component" value="Unassembled WGS sequence"/>
</dbReference>
<accession>A0ABR4PG40</accession>
<gene>
    <name evidence="1" type="ORF">PVAG01_06431</name>
</gene>
<name>A0ABR4PG40_9HELO</name>
<organism evidence="1 2">
    <name type="scientific">Phlyctema vagabunda</name>
    <dbReference type="NCBI Taxonomy" id="108571"/>
    <lineage>
        <taxon>Eukaryota</taxon>
        <taxon>Fungi</taxon>
        <taxon>Dikarya</taxon>
        <taxon>Ascomycota</taxon>
        <taxon>Pezizomycotina</taxon>
        <taxon>Leotiomycetes</taxon>
        <taxon>Helotiales</taxon>
        <taxon>Dermateaceae</taxon>
        <taxon>Phlyctema</taxon>
    </lineage>
</organism>